<reference evidence="3 4" key="1">
    <citation type="submission" date="2019-03" db="EMBL/GenBank/DDBJ databases">
        <title>Genomic Encyclopedia of Archaeal and Bacterial Type Strains, Phase II (KMG-II): from individual species to whole genera.</title>
        <authorList>
            <person name="Goeker M."/>
        </authorList>
    </citation>
    <scope>NUCLEOTIDE SEQUENCE [LARGE SCALE GENOMIC DNA]</scope>
    <source>
        <strain evidence="3 4">DSM 45499</strain>
    </source>
</reference>
<dbReference type="PANTHER" id="PTHR35526:SF3">
    <property type="entry name" value="ANTI-SIGMA-F FACTOR RSBW"/>
    <property type="match status" value="1"/>
</dbReference>
<protein>
    <submittedName>
        <fullName evidence="3">Anti-sigma regulatory factor (Ser/Thr protein kinase)</fullName>
    </submittedName>
</protein>
<dbReference type="Pfam" id="PF13581">
    <property type="entry name" value="HATPase_c_2"/>
    <property type="match status" value="1"/>
</dbReference>
<feature type="domain" description="Histidine kinase/HSP90-like ATPase" evidence="2">
    <location>
        <begin position="43"/>
        <end position="156"/>
    </location>
</feature>
<dbReference type="Gene3D" id="3.30.565.10">
    <property type="entry name" value="Histidine kinase-like ATPase, C-terminal domain"/>
    <property type="match status" value="1"/>
</dbReference>
<accession>A0A4R7W559</accession>
<comment type="caution">
    <text evidence="3">The sequence shown here is derived from an EMBL/GenBank/DDBJ whole genome shotgun (WGS) entry which is preliminary data.</text>
</comment>
<gene>
    <name evidence="3" type="ORF">CLV71_101754</name>
</gene>
<evidence type="ECO:0000259" key="2">
    <source>
        <dbReference type="Pfam" id="PF13581"/>
    </source>
</evidence>
<keyword evidence="1" id="KW-0808">Transferase</keyword>
<dbReference type="Proteomes" id="UP000294927">
    <property type="component" value="Unassembled WGS sequence"/>
</dbReference>
<keyword evidence="4" id="KW-1185">Reference proteome</keyword>
<dbReference type="AlphaFoldDB" id="A0A4R7W559"/>
<evidence type="ECO:0000313" key="3">
    <source>
        <dbReference type="EMBL" id="TDV57880.1"/>
    </source>
</evidence>
<name>A0A4R7W559_9PSEU</name>
<evidence type="ECO:0000256" key="1">
    <source>
        <dbReference type="ARBA" id="ARBA00022527"/>
    </source>
</evidence>
<dbReference type="InterPro" id="IPR050267">
    <property type="entry name" value="Anti-sigma-factor_SerPK"/>
</dbReference>
<dbReference type="InterPro" id="IPR003594">
    <property type="entry name" value="HATPase_dom"/>
</dbReference>
<proteinExistence type="predicted"/>
<evidence type="ECO:0000313" key="4">
    <source>
        <dbReference type="Proteomes" id="UP000294927"/>
    </source>
</evidence>
<dbReference type="GO" id="GO:0004674">
    <property type="term" value="F:protein serine/threonine kinase activity"/>
    <property type="evidence" value="ECO:0007669"/>
    <property type="project" value="UniProtKB-KW"/>
</dbReference>
<dbReference type="EMBL" id="SOCP01000001">
    <property type="protein sequence ID" value="TDV57880.1"/>
    <property type="molecule type" value="Genomic_DNA"/>
</dbReference>
<organism evidence="3 4">
    <name type="scientific">Actinophytocola oryzae</name>
    <dbReference type="NCBI Taxonomy" id="502181"/>
    <lineage>
        <taxon>Bacteria</taxon>
        <taxon>Bacillati</taxon>
        <taxon>Actinomycetota</taxon>
        <taxon>Actinomycetes</taxon>
        <taxon>Pseudonocardiales</taxon>
        <taxon>Pseudonocardiaceae</taxon>
    </lineage>
</organism>
<keyword evidence="1" id="KW-0723">Serine/threonine-protein kinase</keyword>
<dbReference type="InterPro" id="IPR036890">
    <property type="entry name" value="HATPase_C_sf"/>
</dbReference>
<dbReference type="PANTHER" id="PTHR35526">
    <property type="entry name" value="ANTI-SIGMA-F FACTOR RSBW-RELATED"/>
    <property type="match status" value="1"/>
</dbReference>
<dbReference type="OrthoDB" id="5184914at2"/>
<keyword evidence="1" id="KW-0418">Kinase</keyword>
<dbReference type="CDD" id="cd16936">
    <property type="entry name" value="HATPase_RsbW-like"/>
    <property type="match status" value="1"/>
</dbReference>
<dbReference type="SUPFAM" id="SSF55874">
    <property type="entry name" value="ATPase domain of HSP90 chaperone/DNA topoisomerase II/histidine kinase"/>
    <property type="match status" value="1"/>
</dbReference>
<sequence length="174" mass="19323">MQQTSEPFVNVNIAGFVSELHLLGHPAPVSYPDQSHLAATVLAHREQLPRLRDRMRRWLTRQDIPAPLRADIVLAADEALANSVEHAYRLPAEPGTMDLDIVVHPDFVSVSVIDHGSWKPATPDPASNRGRGLRLIRALARHVDVRPTPHGTTLTAYFSRIPTPQAPHPAQRPY</sequence>